<dbReference type="GO" id="GO:0000166">
    <property type="term" value="F:nucleotide binding"/>
    <property type="evidence" value="ECO:0007669"/>
    <property type="project" value="InterPro"/>
</dbReference>
<dbReference type="SUPFAM" id="SSF51735">
    <property type="entry name" value="NAD(P)-binding Rossmann-fold domains"/>
    <property type="match status" value="1"/>
</dbReference>
<accession>A0A3R5UTC9</accession>
<reference evidence="8 9" key="1">
    <citation type="submission" date="2019-01" db="EMBL/GenBank/DDBJ databases">
        <title>Whole Genome of Ornithobacterium rhinotracheale FARPER-174b.</title>
        <authorList>
            <person name="Tataje-Lavanda L.A."/>
            <person name="Montalvan A."/>
            <person name="Montesinos R."/>
            <person name="Zimic M."/>
            <person name="Fernandez-Sanchez M."/>
            <person name="Fernandez-Diaz M."/>
        </authorList>
    </citation>
    <scope>NUCLEOTIDE SEQUENCE [LARGE SCALE GENOMIC DNA]</scope>
    <source>
        <strain evidence="8 9">FARPER-174b</strain>
    </source>
</reference>
<keyword evidence="4" id="KW-0520">NAD</keyword>
<proteinExistence type="inferred from homology"/>
<dbReference type="Proteomes" id="UP000287701">
    <property type="component" value="Chromosome"/>
</dbReference>
<dbReference type="Gene3D" id="3.40.50.720">
    <property type="entry name" value="NAD(P)-binding Rossmann-like Domain"/>
    <property type="match status" value="1"/>
</dbReference>
<dbReference type="PANTHER" id="PTHR43818:SF1">
    <property type="entry name" value="GLYCOSYL HYDROLASE FAMILY 109 PROTEIN"/>
    <property type="match status" value="1"/>
</dbReference>
<dbReference type="Pfam" id="PF21252">
    <property type="entry name" value="Glyco_hydro_109_C"/>
    <property type="match status" value="1"/>
</dbReference>
<name>A0A3R5UTC9_ORNRH</name>
<feature type="domain" description="Glycosyl hydrolase 109 C-terminal" evidence="7">
    <location>
        <begin position="139"/>
        <end position="305"/>
    </location>
</feature>
<evidence type="ECO:0000259" key="6">
    <source>
        <dbReference type="Pfam" id="PF01408"/>
    </source>
</evidence>
<dbReference type="Pfam" id="PF01408">
    <property type="entry name" value="GFO_IDH_MocA"/>
    <property type="match status" value="1"/>
</dbReference>
<feature type="domain" description="Gfo/Idh/MocA-like oxidoreductase N-terminal" evidence="6">
    <location>
        <begin position="3"/>
        <end position="125"/>
    </location>
</feature>
<evidence type="ECO:0000313" key="9">
    <source>
        <dbReference type="Proteomes" id="UP000287701"/>
    </source>
</evidence>
<dbReference type="Gene3D" id="3.30.360.10">
    <property type="entry name" value="Dihydrodipicolinate Reductase, domain 2"/>
    <property type="match status" value="1"/>
</dbReference>
<dbReference type="EMBL" id="CP035107">
    <property type="protein sequence ID" value="QAR30059.1"/>
    <property type="molecule type" value="Genomic_DNA"/>
</dbReference>
<keyword evidence="5" id="KW-0326">Glycosidase</keyword>
<dbReference type="InterPro" id="IPR036291">
    <property type="entry name" value="NAD(P)-bd_dom_sf"/>
</dbReference>
<gene>
    <name evidence="8" type="ORF">EQP59_01145</name>
</gene>
<sequence>MKIRLGFIGMGRRGLRHLAMLSERADCAIVAIAEPLPAQNALAQKILAQKTHRPIFYDKNEQDYQRMIAQENLDAVLIYTPWKEHLAQSQFAMQHGVRVGVEVSGAQSLEECWQFVETYEQTQTPIMLLENCCYRRDVLAIAQMIKNGDFGELVYLKGGYQHDIRSVLFDEKLNFGAETQGESNWRTQEYLERNADIYPTHGLGPMAIFNDINAGNRITQVRSLATKSVGMKNFCQKNIAFKLGDIVLTQMQCERGEVMQLTHDTSLPRPFNLGLMVQGSKGIWQEYYRGDLSDGQIYLEKNDAAAPLEKRWQSPKKYLRKNDSSIWVKFRKKITKFGRYGIDYIMLNDFIERIQQGKEFRIDVYDLATWKAITPLSEQSIQANGKMIEMPDFTKGKYIDRKNKFKNYE</sequence>
<comment type="similarity">
    <text evidence="2">Belongs to the Gfo/Idh/MocA family. Glycosyl hydrolase 109 subfamily.</text>
</comment>
<evidence type="ECO:0000259" key="7">
    <source>
        <dbReference type="Pfam" id="PF21252"/>
    </source>
</evidence>
<dbReference type="OrthoDB" id="9771072at2"/>
<evidence type="ECO:0000256" key="4">
    <source>
        <dbReference type="ARBA" id="ARBA00023027"/>
    </source>
</evidence>
<dbReference type="InterPro" id="IPR000683">
    <property type="entry name" value="Gfo/Idh/MocA-like_OxRdtase_N"/>
</dbReference>
<organism evidence="8 9">
    <name type="scientific">Ornithobacterium rhinotracheale</name>
    <dbReference type="NCBI Taxonomy" id="28251"/>
    <lineage>
        <taxon>Bacteria</taxon>
        <taxon>Pseudomonadati</taxon>
        <taxon>Bacteroidota</taxon>
        <taxon>Flavobacteriia</taxon>
        <taxon>Flavobacteriales</taxon>
        <taxon>Weeksellaceae</taxon>
        <taxon>Ornithobacterium</taxon>
    </lineage>
</organism>
<comment type="cofactor">
    <cofactor evidence="1">
        <name>NAD(+)</name>
        <dbReference type="ChEBI" id="CHEBI:57540"/>
    </cofactor>
</comment>
<evidence type="ECO:0000256" key="2">
    <source>
        <dbReference type="ARBA" id="ARBA00009329"/>
    </source>
</evidence>
<dbReference type="GO" id="GO:0016798">
    <property type="term" value="F:hydrolase activity, acting on glycosyl bonds"/>
    <property type="evidence" value="ECO:0007669"/>
    <property type="project" value="UniProtKB-KW"/>
</dbReference>
<dbReference type="InterPro" id="IPR050463">
    <property type="entry name" value="Gfo/Idh/MocA_oxidrdct_glycsds"/>
</dbReference>
<dbReference type="RefSeq" id="WP_128500566.1">
    <property type="nucleotide sequence ID" value="NZ_CP035107.1"/>
</dbReference>
<evidence type="ECO:0000256" key="3">
    <source>
        <dbReference type="ARBA" id="ARBA00022801"/>
    </source>
</evidence>
<dbReference type="AlphaFoldDB" id="A0A3R5UTC9"/>
<evidence type="ECO:0000313" key="8">
    <source>
        <dbReference type="EMBL" id="QAR30059.1"/>
    </source>
</evidence>
<evidence type="ECO:0000256" key="1">
    <source>
        <dbReference type="ARBA" id="ARBA00001911"/>
    </source>
</evidence>
<keyword evidence="3" id="KW-0378">Hydrolase</keyword>
<dbReference type="InterPro" id="IPR049303">
    <property type="entry name" value="Glyco_hydro_109_C"/>
</dbReference>
<protein>
    <submittedName>
        <fullName evidence="8">Gfo/Idh/MocA family oxidoreductase</fullName>
    </submittedName>
</protein>
<dbReference type="PANTHER" id="PTHR43818">
    <property type="entry name" value="BCDNA.GH03377"/>
    <property type="match status" value="1"/>
</dbReference>
<evidence type="ECO:0000256" key="5">
    <source>
        <dbReference type="ARBA" id="ARBA00023295"/>
    </source>
</evidence>